<accession>A0A9W8AF96</accession>
<gene>
    <name evidence="2" type="ORF">IWQ60_002189</name>
</gene>
<feature type="signal peptide" evidence="1">
    <location>
        <begin position="1"/>
        <end position="26"/>
    </location>
</feature>
<keyword evidence="3" id="KW-1185">Reference proteome</keyword>
<evidence type="ECO:0000313" key="3">
    <source>
        <dbReference type="Proteomes" id="UP001150569"/>
    </source>
</evidence>
<feature type="chain" id="PRO_5040796162" evidence="1">
    <location>
        <begin position="27"/>
        <end position="333"/>
    </location>
</feature>
<reference evidence="2" key="1">
    <citation type="submission" date="2022-07" db="EMBL/GenBank/DDBJ databases">
        <title>Phylogenomic reconstructions and comparative analyses of Kickxellomycotina fungi.</title>
        <authorList>
            <person name="Reynolds N.K."/>
            <person name="Stajich J.E."/>
            <person name="Barry K."/>
            <person name="Grigoriev I.V."/>
            <person name="Crous P."/>
            <person name="Smith M.E."/>
        </authorList>
    </citation>
    <scope>NUCLEOTIDE SEQUENCE</scope>
    <source>
        <strain evidence="2">RSA 861</strain>
    </source>
</reference>
<keyword evidence="1" id="KW-0732">Signal</keyword>
<dbReference type="EMBL" id="JANBPT010000080">
    <property type="protein sequence ID" value="KAJ1928280.1"/>
    <property type="molecule type" value="Genomic_DNA"/>
</dbReference>
<name>A0A9W8AF96_9FUNG</name>
<dbReference type="AlphaFoldDB" id="A0A9W8AF96"/>
<evidence type="ECO:0000256" key="1">
    <source>
        <dbReference type="SAM" id="SignalP"/>
    </source>
</evidence>
<protein>
    <submittedName>
        <fullName evidence="2">Uncharacterized protein</fullName>
    </submittedName>
</protein>
<proteinExistence type="predicted"/>
<evidence type="ECO:0000313" key="2">
    <source>
        <dbReference type="EMBL" id="KAJ1928280.1"/>
    </source>
</evidence>
<sequence length="333" mass="37962">MTTRTLWLPLFLGLAALALVCRTGLAAPSNDRKSVQGPVLSTSKPTWFQPASEVVNRYKAYNVKEAEVALQADMSVFAAKLNEPISYNAAKKILDYPAHMIADRYGDVKVLEQAYNSMTTQLESALPGVLKLLEDMHPDRMTDEQVYRLKHLFSQNPYGVKVVQGWYEDIKHLYYTHANLLGLLDLYRFTMNTYLPEVALPYYFRIAIFKGFYQMENAKLVQEELMKWFANDPSGTRRASEYVSMSPTTKTGRNAFTAVNSFNAESIENTAFYLGIYVALNDMYLTDKGLANMYDSFRNRYHMTEKLARLLKALKENTFGDIMSDSGSRVQPQ</sequence>
<comment type="caution">
    <text evidence="2">The sequence shown here is derived from an EMBL/GenBank/DDBJ whole genome shotgun (WGS) entry which is preliminary data.</text>
</comment>
<dbReference type="Proteomes" id="UP001150569">
    <property type="component" value="Unassembled WGS sequence"/>
</dbReference>
<organism evidence="2 3">
    <name type="scientific">Tieghemiomyces parasiticus</name>
    <dbReference type="NCBI Taxonomy" id="78921"/>
    <lineage>
        <taxon>Eukaryota</taxon>
        <taxon>Fungi</taxon>
        <taxon>Fungi incertae sedis</taxon>
        <taxon>Zoopagomycota</taxon>
        <taxon>Kickxellomycotina</taxon>
        <taxon>Dimargaritomycetes</taxon>
        <taxon>Dimargaritales</taxon>
        <taxon>Dimargaritaceae</taxon>
        <taxon>Tieghemiomyces</taxon>
    </lineage>
</organism>